<feature type="non-terminal residue" evidence="1">
    <location>
        <position position="208"/>
    </location>
</feature>
<evidence type="ECO:0000313" key="2">
    <source>
        <dbReference type="Proteomes" id="UP000308600"/>
    </source>
</evidence>
<protein>
    <submittedName>
        <fullName evidence="1">Uncharacterized protein</fullName>
    </submittedName>
</protein>
<keyword evidence="2" id="KW-1185">Reference proteome</keyword>
<proteinExistence type="predicted"/>
<accession>A0ACD3AYL3</accession>
<dbReference type="EMBL" id="ML208310">
    <property type="protein sequence ID" value="TFK70610.1"/>
    <property type="molecule type" value="Genomic_DNA"/>
</dbReference>
<gene>
    <name evidence="1" type="ORF">BDN72DRAFT_749870</name>
</gene>
<reference evidence="1 2" key="1">
    <citation type="journal article" date="2019" name="Nat. Ecol. Evol.">
        <title>Megaphylogeny resolves global patterns of mushroom evolution.</title>
        <authorList>
            <person name="Varga T."/>
            <person name="Krizsan K."/>
            <person name="Foldi C."/>
            <person name="Dima B."/>
            <person name="Sanchez-Garcia M."/>
            <person name="Sanchez-Ramirez S."/>
            <person name="Szollosi G.J."/>
            <person name="Szarkandi J.G."/>
            <person name="Papp V."/>
            <person name="Albert L."/>
            <person name="Andreopoulos W."/>
            <person name="Angelini C."/>
            <person name="Antonin V."/>
            <person name="Barry K.W."/>
            <person name="Bougher N.L."/>
            <person name="Buchanan P."/>
            <person name="Buyck B."/>
            <person name="Bense V."/>
            <person name="Catcheside P."/>
            <person name="Chovatia M."/>
            <person name="Cooper J."/>
            <person name="Damon W."/>
            <person name="Desjardin D."/>
            <person name="Finy P."/>
            <person name="Geml J."/>
            <person name="Haridas S."/>
            <person name="Hughes K."/>
            <person name="Justo A."/>
            <person name="Karasinski D."/>
            <person name="Kautmanova I."/>
            <person name="Kiss B."/>
            <person name="Kocsube S."/>
            <person name="Kotiranta H."/>
            <person name="LaButti K.M."/>
            <person name="Lechner B.E."/>
            <person name="Liimatainen K."/>
            <person name="Lipzen A."/>
            <person name="Lukacs Z."/>
            <person name="Mihaltcheva S."/>
            <person name="Morgado L.N."/>
            <person name="Niskanen T."/>
            <person name="Noordeloos M.E."/>
            <person name="Ohm R.A."/>
            <person name="Ortiz-Santana B."/>
            <person name="Ovrebo C."/>
            <person name="Racz N."/>
            <person name="Riley R."/>
            <person name="Savchenko A."/>
            <person name="Shiryaev A."/>
            <person name="Soop K."/>
            <person name="Spirin V."/>
            <person name="Szebenyi C."/>
            <person name="Tomsovsky M."/>
            <person name="Tulloss R.E."/>
            <person name="Uehling J."/>
            <person name="Grigoriev I.V."/>
            <person name="Vagvolgyi C."/>
            <person name="Papp T."/>
            <person name="Martin F.M."/>
            <person name="Miettinen O."/>
            <person name="Hibbett D.S."/>
            <person name="Nagy L.G."/>
        </authorList>
    </citation>
    <scope>NUCLEOTIDE SEQUENCE [LARGE SCALE GENOMIC DNA]</scope>
    <source>
        <strain evidence="1 2">NL-1719</strain>
    </source>
</reference>
<organism evidence="1 2">
    <name type="scientific">Pluteus cervinus</name>
    <dbReference type="NCBI Taxonomy" id="181527"/>
    <lineage>
        <taxon>Eukaryota</taxon>
        <taxon>Fungi</taxon>
        <taxon>Dikarya</taxon>
        <taxon>Basidiomycota</taxon>
        <taxon>Agaricomycotina</taxon>
        <taxon>Agaricomycetes</taxon>
        <taxon>Agaricomycetidae</taxon>
        <taxon>Agaricales</taxon>
        <taxon>Pluteineae</taxon>
        <taxon>Pluteaceae</taxon>
        <taxon>Pluteus</taxon>
    </lineage>
</organism>
<dbReference type="Proteomes" id="UP000308600">
    <property type="component" value="Unassembled WGS sequence"/>
</dbReference>
<sequence>MELCPPELHSYIFQLASDDAGSTIRSLSIVSSYFLQIAREFLYRSILITTSKQIRDVTERLRLIPAHFRKVQHLCIADLDDDPTTKPHTKDFEVGMQIADDLHLLLTALSPSLETLVLSPNLQSAASPALFGRLFRIQFPNLKELSISGFYPFPSTLNTFPSLTHLHLHGNRNPHGLISTGGLATACPNLTHLRVSGLSLAISFIGEV</sequence>
<name>A0ACD3AYL3_9AGAR</name>
<evidence type="ECO:0000313" key="1">
    <source>
        <dbReference type="EMBL" id="TFK70610.1"/>
    </source>
</evidence>